<dbReference type="Proteomes" id="UP000326837">
    <property type="component" value="Chromosome"/>
</dbReference>
<evidence type="ECO:0000259" key="2">
    <source>
        <dbReference type="Pfam" id="PF00144"/>
    </source>
</evidence>
<gene>
    <name evidence="4" type="ORF">PLANPX_2174</name>
</gene>
<dbReference type="Pfam" id="PF11954">
    <property type="entry name" value="DUF3471"/>
    <property type="match status" value="1"/>
</dbReference>
<keyword evidence="5" id="KW-1185">Reference proteome</keyword>
<accession>A0A5K7X9N2</accession>
<name>A0A5K7X9N2_9BACT</name>
<dbReference type="InterPro" id="IPR012338">
    <property type="entry name" value="Beta-lactam/transpept-like"/>
</dbReference>
<dbReference type="Pfam" id="PF00144">
    <property type="entry name" value="Beta-lactamase"/>
    <property type="match status" value="1"/>
</dbReference>
<dbReference type="InterPro" id="IPR021860">
    <property type="entry name" value="Peptidase_S12_Pab87-rel_C"/>
</dbReference>
<keyword evidence="1" id="KW-0732">Signal</keyword>
<evidence type="ECO:0000256" key="1">
    <source>
        <dbReference type="SAM" id="SignalP"/>
    </source>
</evidence>
<dbReference type="Gene3D" id="3.40.710.10">
    <property type="entry name" value="DD-peptidase/beta-lactamase superfamily"/>
    <property type="match status" value="1"/>
</dbReference>
<reference evidence="5" key="1">
    <citation type="submission" date="2019-10" db="EMBL/GenBank/DDBJ databases">
        <title>Lacipirellula parvula gen. nov., sp. nov., representing a lineage of planctomycetes widespread in freshwater anoxic habitats, and description of the family Lacipirellulaceae.</title>
        <authorList>
            <person name="Dedysh S.N."/>
            <person name="Kulichevskaya I.S."/>
            <person name="Beletsky A.V."/>
            <person name="Rakitin A.L."/>
            <person name="Mardanov A.V."/>
            <person name="Ivanova A.A."/>
            <person name="Saltykova V.X."/>
            <person name="Rijpstra W.I.C."/>
            <person name="Sinninghe Damste J.S."/>
            <person name="Ravin N.V."/>
        </authorList>
    </citation>
    <scope>NUCLEOTIDE SEQUENCE [LARGE SCALE GENOMIC DNA]</scope>
    <source>
        <strain evidence="5">PX69</strain>
    </source>
</reference>
<organism evidence="4 5">
    <name type="scientific">Lacipirellula parvula</name>
    <dbReference type="NCBI Taxonomy" id="2650471"/>
    <lineage>
        <taxon>Bacteria</taxon>
        <taxon>Pseudomonadati</taxon>
        <taxon>Planctomycetota</taxon>
        <taxon>Planctomycetia</taxon>
        <taxon>Pirellulales</taxon>
        <taxon>Lacipirellulaceae</taxon>
        <taxon>Lacipirellula</taxon>
    </lineage>
</organism>
<dbReference type="SUPFAM" id="SSF56601">
    <property type="entry name" value="beta-lactamase/transpeptidase-like"/>
    <property type="match status" value="1"/>
</dbReference>
<dbReference type="InterPro" id="IPR001466">
    <property type="entry name" value="Beta-lactam-related"/>
</dbReference>
<evidence type="ECO:0000313" key="5">
    <source>
        <dbReference type="Proteomes" id="UP000326837"/>
    </source>
</evidence>
<dbReference type="InterPro" id="IPR050491">
    <property type="entry name" value="AmpC-like"/>
</dbReference>
<feature type="signal peptide" evidence="1">
    <location>
        <begin position="1"/>
        <end position="25"/>
    </location>
</feature>
<protein>
    <submittedName>
        <fullName evidence="4">Beta-lactamase</fullName>
    </submittedName>
</protein>
<dbReference type="PANTHER" id="PTHR46825">
    <property type="entry name" value="D-ALANYL-D-ALANINE-CARBOXYPEPTIDASE/ENDOPEPTIDASE AMPH"/>
    <property type="match status" value="1"/>
</dbReference>
<evidence type="ECO:0000313" key="4">
    <source>
        <dbReference type="EMBL" id="BBO32562.1"/>
    </source>
</evidence>
<evidence type="ECO:0000259" key="3">
    <source>
        <dbReference type="Pfam" id="PF11954"/>
    </source>
</evidence>
<feature type="domain" description="Peptidase S12 Pab87-related C-terminal" evidence="3">
    <location>
        <begin position="371"/>
        <end position="455"/>
    </location>
</feature>
<dbReference type="AlphaFoldDB" id="A0A5K7X9N2"/>
<dbReference type="PANTHER" id="PTHR46825:SF9">
    <property type="entry name" value="BETA-LACTAMASE-RELATED DOMAIN-CONTAINING PROTEIN"/>
    <property type="match status" value="1"/>
</dbReference>
<sequence length="469" mass="51239">MLLLFSRRLILLAGLWAGIGAASHAAETLAELQPQIDALVAPVIENRGVVGFAIGIRRGDEELFLNYGKVDLEKEGAPTPDTVYEIGSVTKTFTGTLLADASLQTGLDLDATVAKTLPETAPQPAESEQPITLAHLATHTSGLPRLPNDLKPKDQRNPYADFTADDAYAFFAAHKPTRKPGEYEYSNYGMGLLGQLLADRAGKDYEALVIERICEPLGMHDTRQHLTPEMAARLAPPYNGDLGRESNWDFQALVGAGGLRSTARDMLKFTAAMFAEDDRDVTKAFQLAGQPRMKLPDGRSIGLAWHFARDGITRLHDGQTAGYSSFVACIPEKKLAVVVLSNTAKHEFTSAVGEKIAQLALGMKVEPLAMRKVVDVPVETLKKYVGKYPLSLLFSLNVTLDGEQLKVQATGQDAFPIYPSSETEFFYRVVDAQITFVVDEKGEATKLILHQNGKDIEGLRQKQEAGREQ</sequence>
<dbReference type="KEGG" id="lpav:PLANPX_2174"/>
<dbReference type="EMBL" id="AP021861">
    <property type="protein sequence ID" value="BBO32562.1"/>
    <property type="molecule type" value="Genomic_DNA"/>
</dbReference>
<proteinExistence type="predicted"/>
<feature type="chain" id="PRO_5025060905" evidence="1">
    <location>
        <begin position="26"/>
        <end position="469"/>
    </location>
</feature>
<dbReference type="RefSeq" id="WP_152098509.1">
    <property type="nucleotide sequence ID" value="NZ_AP021861.1"/>
</dbReference>
<feature type="domain" description="Beta-lactamase-related" evidence="2">
    <location>
        <begin position="36"/>
        <end position="347"/>
    </location>
</feature>